<feature type="region of interest" description="Disordered" evidence="1">
    <location>
        <begin position="35"/>
        <end position="54"/>
    </location>
</feature>
<feature type="region of interest" description="Disordered" evidence="1">
    <location>
        <begin position="347"/>
        <end position="370"/>
    </location>
</feature>
<reference evidence="2" key="1">
    <citation type="submission" date="2023-07" db="EMBL/GenBank/DDBJ databases">
        <title>draft genome sequence of fig (Ficus carica).</title>
        <authorList>
            <person name="Takahashi T."/>
            <person name="Nishimura K."/>
        </authorList>
    </citation>
    <scope>NUCLEOTIDE SEQUENCE</scope>
</reference>
<comment type="caution">
    <text evidence="2">The sequence shown here is derived from an EMBL/GenBank/DDBJ whole genome shotgun (WGS) entry which is preliminary data.</text>
</comment>
<dbReference type="Proteomes" id="UP001187192">
    <property type="component" value="Unassembled WGS sequence"/>
</dbReference>
<accession>A0AA87YS73</accession>
<dbReference type="EMBL" id="BTGU01004034">
    <property type="protein sequence ID" value="GMN21648.1"/>
    <property type="molecule type" value="Genomic_DNA"/>
</dbReference>
<feature type="region of interest" description="Disordered" evidence="1">
    <location>
        <begin position="184"/>
        <end position="204"/>
    </location>
</feature>
<protein>
    <submittedName>
        <fullName evidence="2">Uncharacterized protein</fullName>
    </submittedName>
</protein>
<proteinExistence type="predicted"/>
<evidence type="ECO:0000313" key="3">
    <source>
        <dbReference type="Proteomes" id="UP001187192"/>
    </source>
</evidence>
<name>A0AA87YS73_FICCA</name>
<evidence type="ECO:0000313" key="2">
    <source>
        <dbReference type="EMBL" id="GMN21648.1"/>
    </source>
</evidence>
<feature type="compositionally biased region" description="Basic and acidic residues" evidence="1">
    <location>
        <begin position="360"/>
        <end position="370"/>
    </location>
</feature>
<organism evidence="2 3">
    <name type="scientific">Ficus carica</name>
    <name type="common">Common fig</name>
    <dbReference type="NCBI Taxonomy" id="3494"/>
    <lineage>
        <taxon>Eukaryota</taxon>
        <taxon>Viridiplantae</taxon>
        <taxon>Streptophyta</taxon>
        <taxon>Embryophyta</taxon>
        <taxon>Tracheophyta</taxon>
        <taxon>Spermatophyta</taxon>
        <taxon>Magnoliopsida</taxon>
        <taxon>eudicotyledons</taxon>
        <taxon>Gunneridae</taxon>
        <taxon>Pentapetalae</taxon>
        <taxon>rosids</taxon>
        <taxon>fabids</taxon>
        <taxon>Rosales</taxon>
        <taxon>Moraceae</taxon>
        <taxon>Ficeae</taxon>
        <taxon>Ficus</taxon>
    </lineage>
</organism>
<keyword evidence="3" id="KW-1185">Reference proteome</keyword>
<feature type="compositionally biased region" description="Gly residues" evidence="1">
    <location>
        <begin position="281"/>
        <end position="290"/>
    </location>
</feature>
<feature type="region of interest" description="Disordered" evidence="1">
    <location>
        <begin position="272"/>
        <end position="304"/>
    </location>
</feature>
<dbReference type="AlphaFoldDB" id="A0AA87YS73"/>
<evidence type="ECO:0000256" key="1">
    <source>
        <dbReference type="SAM" id="MobiDB-lite"/>
    </source>
</evidence>
<gene>
    <name evidence="2" type="ORF">TIFTF001_045528</name>
</gene>
<sequence length="370" mass="38398">MGAPLTAIHLRVWRRPWSAPPAPWPGWPPRPSCAHGACEGRGEGPGQGGTSVGHPRSGVARAVVTGGHPNAVFEDFVFLIMVRQAISRLPLVLKSGFTPRGAAMAQLDAFVCPIMNGDRAGWQAPYSSNELSTPHPLVTLGQAGRPGPRASMGRAWDGAKVEAKGVPLTAIHLRVWHRQWSASRPLGQAGRPGPRASMGRARDGAKAEANGVPLTAIHLRVWCRQWAIFLSRIAPRRPSARMVDRLGGLTGETLISAPPAPWPGWPPWPSRAPWACEGRGEGPGQGGTAGGPPPAGGAPAGGGGGGGGFPNAGLFLQAELPVVVIVGLPAWAGEAVMSPGGLCGGGHKVPRTRGYLSKLDSPEKAIRPDG</sequence>